<dbReference type="RefSeq" id="WP_088708447.1">
    <property type="nucleotide sequence ID" value="NZ_LSTO01000001.1"/>
</dbReference>
<proteinExistence type="predicted"/>
<organism evidence="2 3">
    <name type="scientific">Noviherbaspirillum denitrificans</name>
    <dbReference type="NCBI Taxonomy" id="1968433"/>
    <lineage>
        <taxon>Bacteria</taxon>
        <taxon>Pseudomonadati</taxon>
        <taxon>Pseudomonadota</taxon>
        <taxon>Betaproteobacteria</taxon>
        <taxon>Burkholderiales</taxon>
        <taxon>Oxalobacteraceae</taxon>
        <taxon>Noviherbaspirillum</taxon>
    </lineage>
</organism>
<dbReference type="OrthoDB" id="9793561at2"/>
<evidence type="ECO:0000313" key="2">
    <source>
        <dbReference type="EMBL" id="OWW21594.1"/>
    </source>
</evidence>
<keyword evidence="1" id="KW-0732">Signal</keyword>
<evidence type="ECO:0000256" key="1">
    <source>
        <dbReference type="SAM" id="SignalP"/>
    </source>
</evidence>
<dbReference type="Proteomes" id="UP000197535">
    <property type="component" value="Unassembled WGS sequence"/>
</dbReference>
<dbReference type="Pfam" id="PF09694">
    <property type="entry name" value="Gcw_chp"/>
    <property type="match status" value="1"/>
</dbReference>
<dbReference type="AlphaFoldDB" id="A0A254TG59"/>
<reference evidence="2 3" key="1">
    <citation type="submission" date="2016-02" db="EMBL/GenBank/DDBJ databases">
        <authorList>
            <person name="Wen L."/>
            <person name="He K."/>
            <person name="Yang H."/>
        </authorList>
    </citation>
    <scope>NUCLEOTIDE SEQUENCE [LARGE SCALE GENOMIC DNA]</scope>
    <source>
        <strain evidence="2 3">TSA40</strain>
    </source>
</reference>
<dbReference type="EMBL" id="LSTO01000001">
    <property type="protein sequence ID" value="OWW21594.1"/>
    <property type="molecule type" value="Genomic_DNA"/>
</dbReference>
<dbReference type="InterPro" id="IPR010239">
    <property type="entry name" value="CHP02001"/>
</dbReference>
<feature type="signal peptide" evidence="1">
    <location>
        <begin position="1"/>
        <end position="28"/>
    </location>
</feature>
<accession>A0A254TG59</accession>
<dbReference type="NCBIfam" id="TIGR02001">
    <property type="entry name" value="gcw_chp"/>
    <property type="match status" value="1"/>
</dbReference>
<protein>
    <submittedName>
        <fullName evidence="2">Uncharacterized protein</fullName>
    </submittedName>
</protein>
<name>A0A254TG59_9BURK</name>
<comment type="caution">
    <text evidence="2">The sequence shown here is derived from an EMBL/GenBank/DDBJ whole genome shotgun (WGS) entry which is preliminary data.</text>
</comment>
<keyword evidence="3" id="KW-1185">Reference proteome</keyword>
<gene>
    <name evidence="2" type="ORF">AYR66_20995</name>
</gene>
<feature type="chain" id="PRO_5012558536" evidence="1">
    <location>
        <begin position="29"/>
        <end position="294"/>
    </location>
</feature>
<sequence>MYRIPLTRNNLAVALAATALLGAGSAQAEDSTFTGHVDLVSKYILRGASTTYGPGAPLGNGGADAPESDKPVLQWGVDWTHPSGVYLGYFGSQINYSYKRLGELYSNPSVTNFQSGKSIENDFYGGYNGKAGDFGYTVGLTGYAYINGKHANAFETKLAVSYAEFTLAAQTLLNDVVWGNKGDTYWTFNYTRSLPYNITFLGSLGYYTYSKEGKFLGTRDTFNGAPCGAGSSFAVVCTPGNAPSSGGFRHLILGVTQPVGDSGLTWGLQGIVGGDNRFGVKQNNRLVASLSYGF</sequence>
<evidence type="ECO:0000313" key="3">
    <source>
        <dbReference type="Proteomes" id="UP000197535"/>
    </source>
</evidence>